<dbReference type="Proteomes" id="UP001201262">
    <property type="component" value="Unassembled WGS sequence"/>
</dbReference>
<dbReference type="RefSeq" id="XP_046076203.1">
    <property type="nucleotide sequence ID" value="XM_046210619.1"/>
</dbReference>
<gene>
    <name evidence="1" type="ORF">BGW36DRAFT_288913</name>
</gene>
<proteinExistence type="predicted"/>
<evidence type="ECO:0000313" key="2">
    <source>
        <dbReference type="Proteomes" id="UP001201262"/>
    </source>
</evidence>
<protein>
    <submittedName>
        <fullName evidence="1">Uncharacterized protein</fullName>
    </submittedName>
</protein>
<dbReference type="SUPFAM" id="SSF56059">
    <property type="entry name" value="Glutathione synthetase ATP-binding domain-like"/>
    <property type="match status" value="1"/>
</dbReference>
<sequence length="500" mass="56924">MATIPAVQQISLSLSLEKNAIAQAASASSSRLERDLKTIRDYVEPIVAPAQLPVPLDQRFPPFSISVSRPFAKKIESIHQLLDRALVNIVERWHTDLEANFPSRMPLEPHEEDLLRWISSQCSGDVATRTIPRFSERYGMWRTDFLIEKGHEAEAKICEINARIPYNGFFMAGLHEESSRLLGAGKLGFEIPNNYEVTKKTIIDCFDRSKPLYHIHKKWPGVDSRVFGCEYTHATGQDIVHVEPSELQIQQDEGSPTGWILYFQPADPTEKKQKIEQCTLELFQEELRDIEPQILKQLATCCVNDFRNILLLHDKRILGIVQEEISNLVQQNILDANEARVLHNGIAETAIPGSKAMKQLLEKSHQDPLQRYKYIVKPVRDASCNGIRLGEQFDKDEWIALLERFASHPLQPSEDAYVVQKLADHLWCDIVRHDVHATPKVENFHLIGSCHMINSKLFVFGPWRIGHTIHVGLSSAGMGIVMSCVLRPDGLEQLDERKEE</sequence>
<dbReference type="AlphaFoldDB" id="A0AAD4L0D3"/>
<reference evidence="1" key="1">
    <citation type="submission" date="2021-12" db="EMBL/GenBank/DDBJ databases">
        <title>Convergent genome expansion in fungi linked to evolution of root-endophyte symbiosis.</title>
        <authorList>
            <consortium name="DOE Joint Genome Institute"/>
            <person name="Ke Y.-H."/>
            <person name="Bonito G."/>
            <person name="Liao H.-L."/>
            <person name="Looney B."/>
            <person name="Rojas-Flechas A."/>
            <person name="Nash J."/>
            <person name="Hameed K."/>
            <person name="Schadt C."/>
            <person name="Martin F."/>
            <person name="Crous P.W."/>
            <person name="Miettinen O."/>
            <person name="Magnuson J.K."/>
            <person name="Labbe J."/>
            <person name="Jacobson D."/>
            <person name="Doktycz M.J."/>
            <person name="Veneault-Fourrey C."/>
            <person name="Kuo A."/>
            <person name="Mondo S."/>
            <person name="Calhoun S."/>
            <person name="Riley R."/>
            <person name="Ohm R."/>
            <person name="LaButti K."/>
            <person name="Andreopoulos B."/>
            <person name="Pangilinan J."/>
            <person name="Nolan M."/>
            <person name="Tritt A."/>
            <person name="Clum A."/>
            <person name="Lipzen A."/>
            <person name="Daum C."/>
            <person name="Barry K."/>
            <person name="Grigoriev I.V."/>
            <person name="Vilgalys R."/>
        </authorList>
    </citation>
    <scope>NUCLEOTIDE SEQUENCE</scope>
    <source>
        <strain evidence="1">PMI_201</strain>
    </source>
</reference>
<accession>A0AAD4L0D3</accession>
<comment type="caution">
    <text evidence="1">The sequence shown here is derived from an EMBL/GenBank/DDBJ whole genome shotgun (WGS) entry which is preliminary data.</text>
</comment>
<evidence type="ECO:0000313" key="1">
    <source>
        <dbReference type="EMBL" id="KAH8703185.1"/>
    </source>
</evidence>
<dbReference type="GeneID" id="70240906"/>
<name>A0AAD4L0D3_9EURO</name>
<organism evidence="1 2">
    <name type="scientific">Talaromyces proteolyticus</name>
    <dbReference type="NCBI Taxonomy" id="1131652"/>
    <lineage>
        <taxon>Eukaryota</taxon>
        <taxon>Fungi</taxon>
        <taxon>Dikarya</taxon>
        <taxon>Ascomycota</taxon>
        <taxon>Pezizomycotina</taxon>
        <taxon>Eurotiomycetes</taxon>
        <taxon>Eurotiomycetidae</taxon>
        <taxon>Eurotiales</taxon>
        <taxon>Trichocomaceae</taxon>
        <taxon>Talaromyces</taxon>
        <taxon>Talaromyces sect. Bacilispori</taxon>
    </lineage>
</organism>
<keyword evidence="2" id="KW-1185">Reference proteome</keyword>
<dbReference type="EMBL" id="JAJTJA010000002">
    <property type="protein sequence ID" value="KAH8703185.1"/>
    <property type="molecule type" value="Genomic_DNA"/>
</dbReference>